<dbReference type="SUPFAM" id="SSF52047">
    <property type="entry name" value="RNI-like"/>
    <property type="match status" value="2"/>
</dbReference>
<reference evidence="1 2" key="1">
    <citation type="submission" date="2019-08" db="EMBL/GenBank/DDBJ databases">
        <title>Complete genome sequence of Terriglobus albidus strain ORNL.</title>
        <authorList>
            <person name="Podar M."/>
        </authorList>
    </citation>
    <scope>NUCLEOTIDE SEQUENCE [LARGE SCALE GENOMIC DNA]</scope>
    <source>
        <strain evidence="1 2">ORNL</strain>
    </source>
</reference>
<accession>A0A5B9EK57</accession>
<dbReference type="Gene3D" id="3.80.10.10">
    <property type="entry name" value="Ribonuclease Inhibitor"/>
    <property type="match status" value="4"/>
</dbReference>
<sequence>MSRQITPSTSLDNLRREAKRWLAALRAEDPVARERFTHAYPKHTGTMVLRDVQHALAREFDFASWNELKLAIQETAKSRTLAMHQQAAVDFVAAYKGDAEALQRLNRYYHREFTMADLKAEIWRRDYAYRQRAWKRAEGKGTDNEFPLEEAQLLLAQDAGFGSWEKLVAAVSTGQPPQGEPYAIDTKDNRIGPRRRMSAADWDALIVVMREQRISTLDANGHMTDDALAKIASLDFVTRLNLGGSRELTDDGLLHLARMPQLEQLDLSEYPGGKLTDRGLEVLRHLPNLRKFEMTWQSAITDRGAANLRFCELLEEVDLMGSPTGDGVIEALQGKPHLRRFSTGRYVTDAGIPLLHNFPLLKTHTGERAKLVLDGPFTNAGLQALAGLDGLLELDLFWHVDRITTDGFAHLLKLPHLESLGCDGRLSDNVALQHIGTMPRLKRLRIQEAAADDDGFMALARSQSIEQIWGRICEHFGNRGFLAFSKMPALRNLGIGCRNVDDATLASLPDFPALRELTPIDFTDSGFRHIGRCRLLEHLSCMYCRETGDAATEAIQMLPLKHYYAGLTQITDSSMEFLSRIETLEKIEFYECLKITDGGLPFLAKLPRLREIHLDHLPGVTLDGTKVFGPEVNVYYST</sequence>
<evidence type="ECO:0000313" key="1">
    <source>
        <dbReference type="EMBL" id="QEE30466.1"/>
    </source>
</evidence>
<organism evidence="1 2">
    <name type="scientific">Terriglobus albidus</name>
    <dbReference type="NCBI Taxonomy" id="1592106"/>
    <lineage>
        <taxon>Bacteria</taxon>
        <taxon>Pseudomonadati</taxon>
        <taxon>Acidobacteriota</taxon>
        <taxon>Terriglobia</taxon>
        <taxon>Terriglobales</taxon>
        <taxon>Acidobacteriaceae</taxon>
        <taxon>Terriglobus</taxon>
    </lineage>
</organism>
<dbReference type="PANTHER" id="PTHR13318">
    <property type="entry name" value="PARTNER OF PAIRED, ISOFORM B-RELATED"/>
    <property type="match status" value="1"/>
</dbReference>
<dbReference type="GO" id="GO:0031146">
    <property type="term" value="P:SCF-dependent proteasomal ubiquitin-dependent protein catabolic process"/>
    <property type="evidence" value="ECO:0007669"/>
    <property type="project" value="TreeGrafter"/>
</dbReference>
<dbReference type="KEGG" id="talb:FTW19_22265"/>
<dbReference type="RefSeq" id="WP_147649779.1">
    <property type="nucleotide sequence ID" value="NZ_CP042806.1"/>
</dbReference>
<keyword evidence="2" id="KW-1185">Reference proteome</keyword>
<dbReference type="OrthoDB" id="127436at2"/>
<dbReference type="EMBL" id="CP042806">
    <property type="protein sequence ID" value="QEE30466.1"/>
    <property type="molecule type" value="Genomic_DNA"/>
</dbReference>
<protein>
    <recommendedName>
        <fullName evidence="3">TIGR02996 domain-containing protein</fullName>
    </recommendedName>
</protein>
<gene>
    <name evidence="1" type="ORF">FTW19_22265</name>
</gene>
<name>A0A5B9EK57_9BACT</name>
<dbReference type="GO" id="GO:0019005">
    <property type="term" value="C:SCF ubiquitin ligase complex"/>
    <property type="evidence" value="ECO:0007669"/>
    <property type="project" value="TreeGrafter"/>
</dbReference>
<dbReference type="InterPro" id="IPR032675">
    <property type="entry name" value="LRR_dom_sf"/>
</dbReference>
<evidence type="ECO:0000313" key="2">
    <source>
        <dbReference type="Proteomes" id="UP000321820"/>
    </source>
</evidence>
<evidence type="ECO:0008006" key="3">
    <source>
        <dbReference type="Google" id="ProtNLM"/>
    </source>
</evidence>
<dbReference type="AlphaFoldDB" id="A0A5B9EK57"/>
<dbReference type="Proteomes" id="UP000321820">
    <property type="component" value="Chromosome"/>
</dbReference>
<proteinExistence type="predicted"/>